<evidence type="ECO:0000313" key="2">
    <source>
        <dbReference type="Proteomes" id="UP000251942"/>
    </source>
</evidence>
<sequence>MINRSKNALYRFIKNIWNFIYDPETDVVEKIEKFFHKEYEQCINGVRMNRAEYTQHVLAQRQTMTIDSIDYKHVLEKGNELFAIYYPLGKNREGLPLEAEVIAYFHFENQQLYRIHGQVRLIKGDLTDVDMNE</sequence>
<dbReference type="SUPFAM" id="SSF54427">
    <property type="entry name" value="NTF2-like"/>
    <property type="match status" value="1"/>
</dbReference>
<evidence type="ECO:0000313" key="1">
    <source>
        <dbReference type="EMBL" id="SPX60666.1"/>
    </source>
</evidence>
<dbReference type="EMBL" id="UASS01000011">
    <property type="protein sequence ID" value="SPX60666.1"/>
    <property type="molecule type" value="Genomic_DNA"/>
</dbReference>
<dbReference type="RefSeq" id="WP_112854686.1">
    <property type="nucleotide sequence ID" value="NZ_UASS01000011.1"/>
</dbReference>
<organism evidence="1 2">
    <name type="scientific">Legionella feeleii</name>
    <dbReference type="NCBI Taxonomy" id="453"/>
    <lineage>
        <taxon>Bacteria</taxon>
        <taxon>Pseudomonadati</taxon>
        <taxon>Pseudomonadota</taxon>
        <taxon>Gammaproteobacteria</taxon>
        <taxon>Legionellales</taxon>
        <taxon>Legionellaceae</taxon>
        <taxon>Legionella</taxon>
    </lineage>
</organism>
<proteinExistence type="predicted"/>
<dbReference type="Proteomes" id="UP000251942">
    <property type="component" value="Unassembled WGS sequence"/>
</dbReference>
<dbReference type="InterPro" id="IPR032710">
    <property type="entry name" value="NTF2-like_dom_sf"/>
</dbReference>
<accession>A0A2X1QRC4</accession>
<gene>
    <name evidence="1" type="ORF">NCTC12022_01398</name>
</gene>
<reference evidence="1 2" key="1">
    <citation type="submission" date="2018-06" db="EMBL/GenBank/DDBJ databases">
        <authorList>
            <consortium name="Pathogen Informatics"/>
            <person name="Doyle S."/>
        </authorList>
    </citation>
    <scope>NUCLEOTIDE SEQUENCE [LARGE SCALE GENOMIC DNA]</scope>
    <source>
        <strain evidence="1 2">NCTC12022</strain>
    </source>
</reference>
<protein>
    <recommendedName>
        <fullName evidence="3">Nuclear transport factor 2 family protein</fullName>
    </recommendedName>
</protein>
<dbReference type="AlphaFoldDB" id="A0A2X1QRC4"/>
<evidence type="ECO:0008006" key="3">
    <source>
        <dbReference type="Google" id="ProtNLM"/>
    </source>
</evidence>
<name>A0A2X1QRC4_9GAMM</name>